<dbReference type="InParanoid" id="F0Y140"/>
<feature type="transmembrane region" description="Helical" evidence="10">
    <location>
        <begin position="24"/>
        <end position="41"/>
    </location>
</feature>
<dbReference type="GO" id="GO:0005886">
    <property type="term" value="C:plasma membrane"/>
    <property type="evidence" value="ECO:0007669"/>
    <property type="project" value="UniProtKB-SubCell"/>
</dbReference>
<evidence type="ECO:0000256" key="8">
    <source>
        <dbReference type="ARBA" id="ARBA00023136"/>
    </source>
</evidence>
<evidence type="ECO:0000259" key="11">
    <source>
        <dbReference type="Pfam" id="PF00999"/>
    </source>
</evidence>
<evidence type="ECO:0000256" key="2">
    <source>
        <dbReference type="ARBA" id="ARBA00022448"/>
    </source>
</evidence>
<keyword evidence="8 10" id="KW-0472">Membrane</keyword>
<proteinExistence type="predicted"/>
<keyword evidence="9" id="KW-0739">Sodium transport</keyword>
<dbReference type="OrthoDB" id="441412at2759"/>
<dbReference type="GO" id="GO:0015385">
    <property type="term" value="F:sodium:proton antiporter activity"/>
    <property type="evidence" value="ECO:0007669"/>
    <property type="project" value="InterPro"/>
</dbReference>
<keyword evidence="3" id="KW-1003">Cell membrane</keyword>
<feature type="transmembrane region" description="Helical" evidence="10">
    <location>
        <begin position="366"/>
        <end position="385"/>
    </location>
</feature>
<sequence length="719" mass="80191">MFTFVVILVLGVLSRQYLGRALRLPYTVILMVLGALTGLLIENRRNAFELNLKSWYDMTPQVILYCFVPILVFESAFMTDTHIFSRQKWQILTLAGPGVLVASILTGGFVKAVFTDYGWDWPTVLMFGAMMSATDPVAVVALLKELGVSERLGTLIEGESLLNDGTAIVVFDVFKHALEHKPCDAEMPSWQSVLRMLFRLGALGPVVGTAIGWCAATLLGYVLNDPLNEITITLITCYAAFAVAEGIVGTSGVLSVVFAGMYLSRYGRGRISADVEENLHSFWGVLAHVANTAVFFLSGLIMSVKVFGIKRSGSVTDCTTFRNRDVYYLLVLYVALHAIRGLVLVLSTPVLRSGIYGMSLNQGLVVAYGGLRGAIGLALALIVNETKGLPDQLQMRMLFHVSGIAILTLCVNGTTMVHVLNWTGLSKKTDAEDEIFAHVTVDVDKKLANEIASLTREQYLGDADWKMVWRYLPVFSVETYWLRLRDGHIGGREMLAESRARCLWAIKANYHVAFTHGRLTPHGLRVLVENVDMQTDDESRPLDEWERLEAHDLWPKARLSRIQYLNTYIPSERVRESVQGVIFRRMAFVFEVAYNFIHAHEDVEHALAAEEIVDAGPVQEALVEEVAKMQAMAKATIAEYIDVFPESANAIKTQVAASFVLVRQHELMKESREHGHITAKELGECERHINAARIKLSQHPYTEQMPPIKTLVRDVPFLR</sequence>
<dbReference type="GO" id="GO:0051453">
    <property type="term" value="P:regulation of intracellular pH"/>
    <property type="evidence" value="ECO:0007669"/>
    <property type="project" value="TreeGrafter"/>
</dbReference>
<feature type="transmembrane region" description="Helical" evidence="10">
    <location>
        <begin position="62"/>
        <end position="79"/>
    </location>
</feature>
<dbReference type="InterPro" id="IPR018422">
    <property type="entry name" value="Cation/H_exchanger_CPA1"/>
</dbReference>
<feature type="transmembrane region" description="Helical" evidence="10">
    <location>
        <begin position="91"/>
        <end position="114"/>
    </location>
</feature>
<keyword evidence="7" id="KW-0406">Ion transport</keyword>
<keyword evidence="2" id="KW-0813">Transport</keyword>
<feature type="transmembrane region" description="Helical" evidence="10">
    <location>
        <begin position="282"/>
        <end position="304"/>
    </location>
</feature>
<dbReference type="Proteomes" id="UP000002729">
    <property type="component" value="Unassembled WGS sequence"/>
</dbReference>
<dbReference type="RefSeq" id="XP_009034568.1">
    <property type="nucleotide sequence ID" value="XM_009036320.1"/>
</dbReference>
<dbReference type="GO" id="GO:0098719">
    <property type="term" value="P:sodium ion import across plasma membrane"/>
    <property type="evidence" value="ECO:0007669"/>
    <property type="project" value="TreeGrafter"/>
</dbReference>
<feature type="transmembrane region" description="Helical" evidence="10">
    <location>
        <begin position="235"/>
        <end position="262"/>
    </location>
</feature>
<dbReference type="GO" id="GO:0015386">
    <property type="term" value="F:potassium:proton antiporter activity"/>
    <property type="evidence" value="ECO:0007669"/>
    <property type="project" value="TreeGrafter"/>
</dbReference>
<feature type="transmembrane region" description="Helical" evidence="10">
    <location>
        <begin position="397"/>
        <end position="420"/>
    </location>
</feature>
<evidence type="ECO:0000256" key="4">
    <source>
        <dbReference type="ARBA" id="ARBA00022692"/>
    </source>
</evidence>
<evidence type="ECO:0000256" key="3">
    <source>
        <dbReference type="ARBA" id="ARBA00022475"/>
    </source>
</evidence>
<feature type="transmembrane region" description="Helical" evidence="10">
    <location>
        <begin position="325"/>
        <end position="346"/>
    </location>
</feature>
<evidence type="ECO:0000256" key="6">
    <source>
        <dbReference type="ARBA" id="ARBA00023053"/>
    </source>
</evidence>
<dbReference type="EMBL" id="GL833123">
    <property type="protein sequence ID" value="EGB11008.1"/>
    <property type="molecule type" value="Genomic_DNA"/>
</dbReference>
<name>F0Y140_AURAN</name>
<comment type="subcellular location">
    <subcellularLocation>
        <location evidence="1">Cell membrane</location>
        <topology evidence="1">Multi-pass membrane protein</topology>
    </subcellularLocation>
</comment>
<dbReference type="PANTHER" id="PTHR10110">
    <property type="entry name" value="SODIUM/HYDROGEN EXCHANGER"/>
    <property type="match status" value="1"/>
</dbReference>
<dbReference type="eggNOG" id="KOG1965">
    <property type="taxonomic scope" value="Eukaryota"/>
</dbReference>
<feature type="non-terminal residue" evidence="12">
    <location>
        <position position="719"/>
    </location>
</feature>
<dbReference type="GeneID" id="20219620"/>
<keyword evidence="6" id="KW-0915">Sodium</keyword>
<keyword evidence="4 10" id="KW-0812">Transmembrane</keyword>
<dbReference type="Pfam" id="PF00999">
    <property type="entry name" value="Na_H_Exchanger"/>
    <property type="match status" value="1"/>
</dbReference>
<dbReference type="OMA" id="CERHINA"/>
<feature type="domain" description="Cation/H+ exchanger transmembrane" evidence="11">
    <location>
        <begin position="8"/>
        <end position="422"/>
    </location>
</feature>
<evidence type="ECO:0000256" key="5">
    <source>
        <dbReference type="ARBA" id="ARBA00022989"/>
    </source>
</evidence>
<dbReference type="Gene3D" id="6.10.140.1330">
    <property type="match status" value="1"/>
</dbReference>
<dbReference type="KEGG" id="aaf:AURANDRAFT_22521"/>
<dbReference type="InterPro" id="IPR006153">
    <property type="entry name" value="Cation/H_exchanger_TM"/>
</dbReference>
<evidence type="ECO:0000256" key="10">
    <source>
        <dbReference type="SAM" id="Phobius"/>
    </source>
</evidence>
<gene>
    <name evidence="12" type="ORF">AURANDRAFT_22521</name>
</gene>
<evidence type="ECO:0000256" key="1">
    <source>
        <dbReference type="ARBA" id="ARBA00004651"/>
    </source>
</evidence>
<dbReference type="PANTHER" id="PTHR10110:SF86">
    <property type="entry name" value="SODIUM_HYDROGEN EXCHANGER 7"/>
    <property type="match status" value="1"/>
</dbReference>
<accession>F0Y140</accession>
<evidence type="ECO:0000313" key="13">
    <source>
        <dbReference type="Proteomes" id="UP000002729"/>
    </source>
</evidence>
<evidence type="ECO:0000313" key="12">
    <source>
        <dbReference type="EMBL" id="EGB11008.1"/>
    </source>
</evidence>
<organism evidence="13">
    <name type="scientific">Aureococcus anophagefferens</name>
    <name type="common">Harmful bloom alga</name>
    <dbReference type="NCBI Taxonomy" id="44056"/>
    <lineage>
        <taxon>Eukaryota</taxon>
        <taxon>Sar</taxon>
        <taxon>Stramenopiles</taxon>
        <taxon>Ochrophyta</taxon>
        <taxon>Pelagophyceae</taxon>
        <taxon>Pelagomonadales</taxon>
        <taxon>Pelagomonadaceae</taxon>
        <taxon>Aureococcus</taxon>
    </lineage>
</organism>
<keyword evidence="5 10" id="KW-1133">Transmembrane helix</keyword>
<reference evidence="12 13" key="1">
    <citation type="journal article" date="2011" name="Proc. Natl. Acad. Sci. U.S.A.">
        <title>Niche of harmful alga Aureococcus anophagefferens revealed through ecogenomics.</title>
        <authorList>
            <person name="Gobler C.J."/>
            <person name="Berry D.L."/>
            <person name="Dyhrman S.T."/>
            <person name="Wilhelm S.W."/>
            <person name="Salamov A."/>
            <person name="Lobanov A.V."/>
            <person name="Zhang Y."/>
            <person name="Collier J.L."/>
            <person name="Wurch L.L."/>
            <person name="Kustka A.B."/>
            <person name="Dill B.D."/>
            <person name="Shah M."/>
            <person name="VerBerkmoes N.C."/>
            <person name="Kuo A."/>
            <person name="Terry A."/>
            <person name="Pangilinan J."/>
            <person name="Lindquist E.A."/>
            <person name="Lucas S."/>
            <person name="Paulsen I.T."/>
            <person name="Hattenrath-Lehmann T.K."/>
            <person name="Talmage S.C."/>
            <person name="Walker E.A."/>
            <person name="Koch F."/>
            <person name="Burson A.M."/>
            <person name="Marcoval M.A."/>
            <person name="Tang Y.Z."/>
            <person name="Lecleir G.R."/>
            <person name="Coyne K.J."/>
            <person name="Berg G.M."/>
            <person name="Bertrand E.M."/>
            <person name="Saito M.A."/>
            <person name="Gladyshev V.N."/>
            <person name="Grigoriev I.V."/>
        </authorList>
    </citation>
    <scope>NUCLEOTIDE SEQUENCE [LARGE SCALE GENOMIC DNA]</scope>
    <source>
        <strain evidence="13">CCMP 1984</strain>
    </source>
</reference>
<feature type="transmembrane region" description="Helical" evidence="10">
    <location>
        <begin position="197"/>
        <end position="223"/>
    </location>
</feature>
<evidence type="ECO:0000256" key="9">
    <source>
        <dbReference type="ARBA" id="ARBA00023201"/>
    </source>
</evidence>
<keyword evidence="13" id="KW-1185">Reference proteome</keyword>
<dbReference type="AlphaFoldDB" id="F0Y140"/>
<protein>
    <recommendedName>
        <fullName evidence="11">Cation/H+ exchanger transmembrane domain-containing protein</fullName>
    </recommendedName>
</protein>
<evidence type="ECO:0000256" key="7">
    <source>
        <dbReference type="ARBA" id="ARBA00023065"/>
    </source>
</evidence>